<keyword evidence="10" id="KW-0812">Transmembrane</keyword>
<dbReference type="InterPro" id="IPR003594">
    <property type="entry name" value="HATPase_dom"/>
</dbReference>
<keyword evidence="3" id="KW-0597">Phosphoprotein</keyword>
<evidence type="ECO:0000256" key="2">
    <source>
        <dbReference type="ARBA" id="ARBA00012438"/>
    </source>
</evidence>
<evidence type="ECO:0000256" key="6">
    <source>
        <dbReference type="ARBA" id="ARBA00022777"/>
    </source>
</evidence>
<feature type="region of interest" description="Disordered" evidence="9">
    <location>
        <begin position="1"/>
        <end position="31"/>
    </location>
</feature>
<evidence type="ECO:0000256" key="7">
    <source>
        <dbReference type="ARBA" id="ARBA00022840"/>
    </source>
</evidence>
<proteinExistence type="predicted"/>
<dbReference type="InterPro" id="IPR011712">
    <property type="entry name" value="Sig_transdc_His_kin_sub3_dim/P"/>
</dbReference>
<dbReference type="PANTHER" id="PTHR24421:SF10">
    <property type="entry name" value="NITRATE_NITRITE SENSOR PROTEIN NARQ"/>
    <property type="match status" value="1"/>
</dbReference>
<keyword evidence="13" id="KW-1185">Reference proteome</keyword>
<dbReference type="Gene3D" id="3.30.565.10">
    <property type="entry name" value="Histidine kinase-like ATPase, C-terminal domain"/>
    <property type="match status" value="1"/>
</dbReference>
<sequence>MRPTAEQPAQAPAVPAPQPPAVPQVAAPSPPAGSAARRRDLVLALIALAGLVVAALIVALAVRHRDVVVGPDEGGGIIEVLAGPVLLAAGLLVLRGARRGRPVGWVLTAAGTGWLLSGLAAQWVVEGLYRTPGAPGTSLAYAVSARYGAFLLLALPLVLMLFPDGHLPRGRVGRPVALASLAGTALLPVTLLVVPSRVVEARSGVPFTPRVAALDLDPHSVPLPIWPAVLDVAFALLPLGMIVPFVVVAVRYRRSSGRRRLQLRWLVWAGLVDALVIGFALLFPEPWPSVALLVAITVTCAAIVVAVVRERLYDVDRLLPTTIVAVALGLLVLAVDGLVLLVAGAAFGGRDAGLVAVAVVAVLYTPLRSRLWRAARRLTRGSRDDPYAAVATLAGRLETAAAPGEQLAALARSVAEAFRLPYVRVEIDRADGARAVVEHGRTDRPTLDLPIRYRDETIGRVAVAEGRRLSDADQRLLGDLLRQAAAAARAGALSASLQQARVALVTAREEERRRLRRDLHDSVGPGLGAVTLRIETARGLAARDPDAADAVLAQAVTDVGTLLADVRRLVHDLRPPALDELGLLGALRAQARKLSGDGLEITVDGDAGDLTAAVEVAAFRIASEAVTNVVRHAAATRTTVTLDRRPGRLVVTVADDGRGIGTDVVAGVGTLSLRERAAELGGRTEVTCPPGGGTVVTADLPLETT</sequence>
<feature type="transmembrane region" description="Helical" evidence="10">
    <location>
        <begin position="106"/>
        <end position="125"/>
    </location>
</feature>
<feature type="transmembrane region" description="Helical" evidence="10">
    <location>
        <begin position="175"/>
        <end position="194"/>
    </location>
</feature>
<dbReference type="Pfam" id="PF02518">
    <property type="entry name" value="HATPase_c"/>
    <property type="match status" value="1"/>
</dbReference>
<dbReference type="SUPFAM" id="SSF55874">
    <property type="entry name" value="ATPase domain of HSP90 chaperone/DNA topoisomerase II/histidine kinase"/>
    <property type="match status" value="1"/>
</dbReference>
<dbReference type="InterPro" id="IPR036890">
    <property type="entry name" value="HATPase_C_sf"/>
</dbReference>
<feature type="transmembrane region" description="Helical" evidence="10">
    <location>
        <begin position="145"/>
        <end position="163"/>
    </location>
</feature>
<gene>
    <name evidence="12" type="ORF">WCD41_11310</name>
</gene>
<dbReference type="CDD" id="cd16917">
    <property type="entry name" value="HATPase_UhpB-NarQ-NarX-like"/>
    <property type="match status" value="1"/>
</dbReference>
<evidence type="ECO:0000256" key="10">
    <source>
        <dbReference type="SAM" id="Phobius"/>
    </source>
</evidence>
<evidence type="ECO:0000313" key="12">
    <source>
        <dbReference type="EMBL" id="MEJ2887034.1"/>
    </source>
</evidence>
<evidence type="ECO:0000256" key="5">
    <source>
        <dbReference type="ARBA" id="ARBA00022741"/>
    </source>
</evidence>
<feature type="transmembrane region" description="Helical" evidence="10">
    <location>
        <begin position="320"/>
        <end position="346"/>
    </location>
</feature>
<feature type="domain" description="Histidine kinase/HSP90-like ATPase" evidence="11">
    <location>
        <begin position="613"/>
        <end position="704"/>
    </location>
</feature>
<comment type="caution">
    <text evidence="12">The sequence shown here is derived from an EMBL/GenBank/DDBJ whole genome shotgun (WGS) entry which is preliminary data.</text>
</comment>
<evidence type="ECO:0000313" key="13">
    <source>
        <dbReference type="Proteomes" id="UP001370100"/>
    </source>
</evidence>
<feature type="transmembrane region" description="Helical" evidence="10">
    <location>
        <begin position="225"/>
        <end position="250"/>
    </location>
</feature>
<dbReference type="RefSeq" id="WP_337713530.1">
    <property type="nucleotide sequence ID" value="NZ_JBBEGL010000003.1"/>
</dbReference>
<dbReference type="InterPro" id="IPR050482">
    <property type="entry name" value="Sensor_HK_TwoCompSys"/>
</dbReference>
<evidence type="ECO:0000256" key="8">
    <source>
        <dbReference type="ARBA" id="ARBA00023012"/>
    </source>
</evidence>
<dbReference type="EMBL" id="JBBEGL010000003">
    <property type="protein sequence ID" value="MEJ2887034.1"/>
    <property type="molecule type" value="Genomic_DNA"/>
</dbReference>
<dbReference type="EC" id="2.7.13.3" evidence="2"/>
<feature type="transmembrane region" description="Helical" evidence="10">
    <location>
        <begin position="74"/>
        <end position="94"/>
    </location>
</feature>
<accession>A0ABU8N6F3</accession>
<feature type="transmembrane region" description="Helical" evidence="10">
    <location>
        <begin position="352"/>
        <end position="367"/>
    </location>
</feature>
<keyword evidence="10" id="KW-0472">Membrane</keyword>
<dbReference type="Pfam" id="PF07730">
    <property type="entry name" value="HisKA_3"/>
    <property type="match status" value="1"/>
</dbReference>
<feature type="transmembrane region" description="Helical" evidence="10">
    <location>
        <begin position="262"/>
        <end position="283"/>
    </location>
</feature>
<dbReference type="Proteomes" id="UP001370100">
    <property type="component" value="Unassembled WGS sequence"/>
</dbReference>
<keyword evidence="8" id="KW-0902">Two-component regulatory system</keyword>
<feature type="transmembrane region" description="Helical" evidence="10">
    <location>
        <begin position="41"/>
        <end position="62"/>
    </location>
</feature>
<dbReference type="SMART" id="SM00387">
    <property type="entry name" value="HATPase_c"/>
    <property type="match status" value="1"/>
</dbReference>
<keyword evidence="5" id="KW-0547">Nucleotide-binding</keyword>
<keyword evidence="10" id="KW-1133">Transmembrane helix</keyword>
<keyword evidence="7" id="KW-0067">ATP-binding</keyword>
<organism evidence="12 13">
    <name type="scientific">Actinomycetospora aeridis</name>
    <dbReference type="NCBI Taxonomy" id="3129231"/>
    <lineage>
        <taxon>Bacteria</taxon>
        <taxon>Bacillati</taxon>
        <taxon>Actinomycetota</taxon>
        <taxon>Actinomycetes</taxon>
        <taxon>Pseudonocardiales</taxon>
        <taxon>Pseudonocardiaceae</taxon>
        <taxon>Actinomycetospora</taxon>
    </lineage>
</organism>
<evidence type="ECO:0000256" key="4">
    <source>
        <dbReference type="ARBA" id="ARBA00022679"/>
    </source>
</evidence>
<keyword evidence="4" id="KW-0808">Transferase</keyword>
<evidence type="ECO:0000256" key="1">
    <source>
        <dbReference type="ARBA" id="ARBA00000085"/>
    </source>
</evidence>
<evidence type="ECO:0000259" key="11">
    <source>
        <dbReference type="SMART" id="SM00387"/>
    </source>
</evidence>
<evidence type="ECO:0000256" key="3">
    <source>
        <dbReference type="ARBA" id="ARBA00022553"/>
    </source>
</evidence>
<feature type="transmembrane region" description="Helical" evidence="10">
    <location>
        <begin position="289"/>
        <end position="308"/>
    </location>
</feature>
<dbReference type="Gene3D" id="1.20.5.1930">
    <property type="match status" value="1"/>
</dbReference>
<keyword evidence="6 12" id="KW-0418">Kinase</keyword>
<name>A0ABU8N6F3_9PSEU</name>
<comment type="catalytic activity">
    <reaction evidence="1">
        <text>ATP + protein L-histidine = ADP + protein N-phospho-L-histidine.</text>
        <dbReference type="EC" id="2.7.13.3"/>
    </reaction>
</comment>
<dbReference type="GO" id="GO:0016301">
    <property type="term" value="F:kinase activity"/>
    <property type="evidence" value="ECO:0007669"/>
    <property type="project" value="UniProtKB-KW"/>
</dbReference>
<dbReference type="PANTHER" id="PTHR24421">
    <property type="entry name" value="NITRATE/NITRITE SENSOR PROTEIN NARX-RELATED"/>
    <property type="match status" value="1"/>
</dbReference>
<protein>
    <recommendedName>
        <fullName evidence="2">histidine kinase</fullName>
        <ecNumber evidence="2">2.7.13.3</ecNumber>
    </recommendedName>
</protein>
<evidence type="ECO:0000256" key="9">
    <source>
        <dbReference type="SAM" id="MobiDB-lite"/>
    </source>
</evidence>
<reference evidence="12 13" key="1">
    <citation type="submission" date="2024-03" db="EMBL/GenBank/DDBJ databases">
        <title>Actinomycetospora sp. OC33-EN06, a novel actinomycete isolated from wild orchid (Aerides multiflora).</title>
        <authorList>
            <person name="Suriyachadkun C."/>
        </authorList>
    </citation>
    <scope>NUCLEOTIDE SEQUENCE [LARGE SCALE GENOMIC DNA]</scope>
    <source>
        <strain evidence="12 13">OC33-EN06</strain>
    </source>
</reference>